<keyword evidence="1" id="KW-0479">Metal-binding</keyword>
<sequence>MVTDAYDFTDKLLNLITKENKILEVSKELNNIKDNAEKIKFVEKLLLEKNLMPNSEENMRQNKSENLAKHYRDEGNKHYSKLEFFDALECYNKSLCFCENNSENLAIAYANRSAVYCEMKLYSRALSNIEEALKHNYPQKSIDKLKKREELCKNMLKERMQEPSNVPIGIDHLKLSHESNPKIPFIADCLKLKCDENYGRYVITELDLSAGEIVAIESPFSKIVLSGNKYRYCATCLSDNFFDLIPCDECTSTMFCSEKCKEIGYKKFHRFECTIVDRLKEICTKILSISSQTFFEALYILNSDINQLMKATEEAPNVTIFDFDMSNANDEKLKLNQYMAINSLVTNESQRNAGDFFQRCGIVAILTHLFLNFTRLSDLLNTESAKDFYRKFIFKQTQIAALNYHGIFDGVYKTKIISDSTQYGSGSYSFCSLINHSCAPNVVRVSYDCKNFVMVNRPIKAGEQLFDNYGYHHCLEDFHTRQKSLASQYMFHCSCEACKGNYPLFPNLKSVTNTFDDFIGDDVSKLMHLDLDTAEKRFKDYCNIIDKVDKFYPCREVSALQECILQCFFVFKTTSFKLKLMK</sequence>
<proteinExistence type="predicted"/>
<keyword evidence="8" id="KW-1185">Reference proteome</keyword>
<name>A0A9J6BNT0_POLVA</name>
<dbReference type="AlphaFoldDB" id="A0A9J6BNT0"/>
<feature type="domain" description="MYND-type" evidence="6">
    <location>
        <begin position="233"/>
        <end position="273"/>
    </location>
</feature>
<dbReference type="InterPro" id="IPR011990">
    <property type="entry name" value="TPR-like_helical_dom_sf"/>
</dbReference>
<dbReference type="EMBL" id="JADBJN010000003">
    <property type="protein sequence ID" value="KAG5671070.1"/>
    <property type="molecule type" value="Genomic_DNA"/>
</dbReference>
<dbReference type="GO" id="GO:0008270">
    <property type="term" value="F:zinc ion binding"/>
    <property type="evidence" value="ECO:0007669"/>
    <property type="project" value="UniProtKB-KW"/>
</dbReference>
<evidence type="ECO:0000259" key="5">
    <source>
        <dbReference type="PROSITE" id="PS50280"/>
    </source>
</evidence>
<evidence type="ECO:0000256" key="3">
    <source>
        <dbReference type="ARBA" id="ARBA00022833"/>
    </source>
</evidence>
<dbReference type="Gene3D" id="1.10.220.160">
    <property type="match status" value="1"/>
</dbReference>
<dbReference type="GO" id="GO:0008170">
    <property type="term" value="F:N-methyltransferase activity"/>
    <property type="evidence" value="ECO:0007669"/>
    <property type="project" value="UniProtKB-ARBA"/>
</dbReference>
<evidence type="ECO:0000313" key="8">
    <source>
        <dbReference type="Proteomes" id="UP001107558"/>
    </source>
</evidence>
<keyword evidence="2 4" id="KW-0863">Zinc-finger</keyword>
<dbReference type="InterPro" id="IPR001214">
    <property type="entry name" value="SET_dom"/>
</dbReference>
<dbReference type="PANTHER" id="PTHR47111">
    <property type="entry name" value="BCDNA.LD29892"/>
    <property type="match status" value="1"/>
</dbReference>
<dbReference type="PROSITE" id="PS50865">
    <property type="entry name" value="ZF_MYND_2"/>
    <property type="match status" value="1"/>
</dbReference>
<dbReference type="SUPFAM" id="SSF144232">
    <property type="entry name" value="HIT/MYND zinc finger-like"/>
    <property type="match status" value="1"/>
</dbReference>
<dbReference type="PROSITE" id="PS01360">
    <property type="entry name" value="ZF_MYND_1"/>
    <property type="match status" value="1"/>
</dbReference>
<evidence type="ECO:0000256" key="2">
    <source>
        <dbReference type="ARBA" id="ARBA00022771"/>
    </source>
</evidence>
<dbReference type="InterPro" id="IPR002893">
    <property type="entry name" value="Znf_MYND"/>
</dbReference>
<dbReference type="PANTHER" id="PTHR47111:SF1">
    <property type="entry name" value="SET AND MYND DOMAIN-CONTAINING PROTEIN 4"/>
    <property type="match status" value="1"/>
</dbReference>
<reference evidence="7" key="1">
    <citation type="submission" date="2021-03" db="EMBL/GenBank/DDBJ databases">
        <title>Chromosome level genome of the anhydrobiotic midge Polypedilum vanderplanki.</title>
        <authorList>
            <person name="Yoshida Y."/>
            <person name="Kikawada T."/>
            <person name="Gusev O."/>
        </authorList>
    </citation>
    <scope>NUCLEOTIDE SEQUENCE</scope>
    <source>
        <strain evidence="7">NIAS01</strain>
        <tissue evidence="7">Whole body or cell culture</tissue>
    </source>
</reference>
<dbReference type="PROSITE" id="PS50280">
    <property type="entry name" value="SET"/>
    <property type="match status" value="1"/>
</dbReference>
<dbReference type="GO" id="GO:0008276">
    <property type="term" value="F:protein methyltransferase activity"/>
    <property type="evidence" value="ECO:0007669"/>
    <property type="project" value="UniProtKB-ARBA"/>
</dbReference>
<feature type="domain" description="SET" evidence="5">
    <location>
        <begin position="316"/>
        <end position="470"/>
    </location>
</feature>
<dbReference type="Gene3D" id="1.25.40.10">
    <property type="entry name" value="Tetratricopeptide repeat domain"/>
    <property type="match status" value="1"/>
</dbReference>
<dbReference type="OrthoDB" id="5945798at2759"/>
<keyword evidence="3" id="KW-0862">Zinc</keyword>
<evidence type="ECO:0000313" key="7">
    <source>
        <dbReference type="EMBL" id="KAG5671070.1"/>
    </source>
</evidence>
<evidence type="ECO:0008006" key="9">
    <source>
        <dbReference type="Google" id="ProtNLM"/>
    </source>
</evidence>
<dbReference type="SUPFAM" id="SSF82199">
    <property type="entry name" value="SET domain"/>
    <property type="match status" value="1"/>
</dbReference>
<dbReference type="Gene3D" id="6.10.140.2220">
    <property type="match status" value="1"/>
</dbReference>
<evidence type="ECO:0000259" key="6">
    <source>
        <dbReference type="PROSITE" id="PS50865"/>
    </source>
</evidence>
<evidence type="ECO:0000256" key="4">
    <source>
        <dbReference type="PROSITE-ProRule" id="PRU00134"/>
    </source>
</evidence>
<dbReference type="Pfam" id="PF00856">
    <property type="entry name" value="SET"/>
    <property type="match status" value="1"/>
</dbReference>
<dbReference type="Gene3D" id="2.170.270.10">
    <property type="entry name" value="SET domain"/>
    <property type="match status" value="1"/>
</dbReference>
<accession>A0A9J6BNT0</accession>
<evidence type="ECO:0000256" key="1">
    <source>
        <dbReference type="ARBA" id="ARBA00022723"/>
    </source>
</evidence>
<dbReference type="Proteomes" id="UP001107558">
    <property type="component" value="Chromosome 3"/>
</dbReference>
<dbReference type="SUPFAM" id="SSF48452">
    <property type="entry name" value="TPR-like"/>
    <property type="match status" value="1"/>
</dbReference>
<dbReference type="Pfam" id="PF01753">
    <property type="entry name" value="zf-MYND"/>
    <property type="match status" value="1"/>
</dbReference>
<gene>
    <name evidence="7" type="ORF">PVAND_001284</name>
</gene>
<dbReference type="GO" id="GO:0008757">
    <property type="term" value="F:S-adenosylmethionine-dependent methyltransferase activity"/>
    <property type="evidence" value="ECO:0007669"/>
    <property type="project" value="UniProtKB-ARBA"/>
</dbReference>
<dbReference type="InterPro" id="IPR046341">
    <property type="entry name" value="SET_dom_sf"/>
</dbReference>
<protein>
    <recommendedName>
        <fullName evidence="9">SET and MYND domain-containing protein 4-like protein</fullName>
    </recommendedName>
</protein>
<comment type="caution">
    <text evidence="7">The sequence shown here is derived from an EMBL/GenBank/DDBJ whole genome shotgun (WGS) entry which is preliminary data.</text>
</comment>
<organism evidence="7 8">
    <name type="scientific">Polypedilum vanderplanki</name>
    <name type="common">Sleeping chironomid midge</name>
    <dbReference type="NCBI Taxonomy" id="319348"/>
    <lineage>
        <taxon>Eukaryota</taxon>
        <taxon>Metazoa</taxon>
        <taxon>Ecdysozoa</taxon>
        <taxon>Arthropoda</taxon>
        <taxon>Hexapoda</taxon>
        <taxon>Insecta</taxon>
        <taxon>Pterygota</taxon>
        <taxon>Neoptera</taxon>
        <taxon>Endopterygota</taxon>
        <taxon>Diptera</taxon>
        <taxon>Nematocera</taxon>
        <taxon>Chironomoidea</taxon>
        <taxon>Chironomidae</taxon>
        <taxon>Chironominae</taxon>
        <taxon>Polypedilum</taxon>
        <taxon>Polypedilum</taxon>
    </lineage>
</organism>